<dbReference type="PANTHER" id="PTHR38765">
    <property type="entry name" value="DUF484 DOMAIN-CONTAINING PROTEIN"/>
    <property type="match status" value="1"/>
</dbReference>
<protein>
    <submittedName>
        <fullName evidence="1">DUF484 family protein</fullName>
    </submittedName>
</protein>
<proteinExistence type="predicted"/>
<dbReference type="Proteomes" id="UP000319148">
    <property type="component" value="Unassembled WGS sequence"/>
</dbReference>
<comment type="caution">
    <text evidence="1">The sequence shown here is derived from an EMBL/GenBank/DDBJ whole genome shotgun (WGS) entry which is preliminary data.</text>
</comment>
<dbReference type="InterPro" id="IPR007435">
    <property type="entry name" value="DUF484"/>
</dbReference>
<dbReference type="AlphaFoldDB" id="A0A501PPC2"/>
<dbReference type="Pfam" id="PF04340">
    <property type="entry name" value="DUF484"/>
    <property type="match status" value="1"/>
</dbReference>
<dbReference type="RefSeq" id="WP_139939128.1">
    <property type="nucleotide sequence ID" value="NZ_JBHSYP010000003.1"/>
</dbReference>
<dbReference type="InterPro" id="IPR029016">
    <property type="entry name" value="GAF-like_dom_sf"/>
</dbReference>
<dbReference type="EMBL" id="VFIY01000005">
    <property type="protein sequence ID" value="TPD61621.1"/>
    <property type="molecule type" value="Genomic_DNA"/>
</dbReference>
<keyword evidence="2" id="KW-1185">Reference proteome</keyword>
<name>A0A501PPC2_9PROT</name>
<evidence type="ECO:0000313" key="2">
    <source>
        <dbReference type="Proteomes" id="UP000319148"/>
    </source>
</evidence>
<gene>
    <name evidence="1" type="ORF">FIV46_05270</name>
</gene>
<dbReference type="OrthoDB" id="7200179at2"/>
<evidence type="ECO:0000313" key="1">
    <source>
        <dbReference type="EMBL" id="TPD61621.1"/>
    </source>
</evidence>
<reference evidence="2" key="1">
    <citation type="submission" date="2019-06" db="EMBL/GenBank/DDBJ databases">
        <title>The complete genome of Emcibacter congregatus ZYLT.</title>
        <authorList>
            <person name="Zhao Z."/>
        </authorList>
    </citation>
    <scope>NUCLEOTIDE SEQUENCE [LARGE SCALE GENOMIC DNA]</scope>
    <source>
        <strain evidence="2">MCCC 1A06723</strain>
    </source>
</reference>
<dbReference type="PANTHER" id="PTHR38765:SF1">
    <property type="entry name" value="DUF484 DOMAIN-CONTAINING PROTEIN"/>
    <property type="match status" value="1"/>
</dbReference>
<sequence>MPEKKTCSNDDLTVEQIRDWLKRHPDFLVDNPDLLTLLTPPFRPSSGDRVVDFQQVMLEKLQQEIGELKNFHSSLIDASRNNMSTQQQVHEAALALMQAGGLDQLSHILVSDWPQMLSVDVIAVCFEEGHKQSLPPLPEVRPLKKGQVDDLLGREDACLLRGDVEVLEEIFGPATELIKAEALIRIPATEFYPEGLLAFGSRDPDMFTPGQGTELLRFLEAAFGLYLQRWMKRTSSMT</sequence>
<organism evidence="1 2">
    <name type="scientific">Emcibacter nanhaiensis</name>
    <dbReference type="NCBI Taxonomy" id="1505037"/>
    <lineage>
        <taxon>Bacteria</taxon>
        <taxon>Pseudomonadati</taxon>
        <taxon>Pseudomonadota</taxon>
        <taxon>Alphaproteobacteria</taxon>
        <taxon>Emcibacterales</taxon>
        <taxon>Emcibacteraceae</taxon>
        <taxon>Emcibacter</taxon>
    </lineage>
</organism>
<dbReference type="Gene3D" id="3.30.450.40">
    <property type="match status" value="1"/>
</dbReference>
<accession>A0A501PPC2</accession>